<gene>
    <name evidence="7" type="ORF">CHC_T00006966001</name>
</gene>
<evidence type="ECO:0000256" key="3">
    <source>
        <dbReference type="ARBA" id="ARBA00022801"/>
    </source>
</evidence>
<dbReference type="InterPro" id="IPR001547">
    <property type="entry name" value="Glyco_hydro_5"/>
</dbReference>
<evidence type="ECO:0000313" key="8">
    <source>
        <dbReference type="Proteomes" id="UP000012073"/>
    </source>
</evidence>
<reference evidence="8" key="1">
    <citation type="journal article" date="2013" name="Proc. Natl. Acad. Sci. U.S.A.">
        <title>Genome structure and metabolic features in the red seaweed Chondrus crispus shed light on evolution of the Archaeplastida.</title>
        <authorList>
            <person name="Collen J."/>
            <person name="Porcel B."/>
            <person name="Carre W."/>
            <person name="Ball S.G."/>
            <person name="Chaparro C."/>
            <person name="Tonon T."/>
            <person name="Barbeyron T."/>
            <person name="Michel G."/>
            <person name="Noel B."/>
            <person name="Valentin K."/>
            <person name="Elias M."/>
            <person name="Artiguenave F."/>
            <person name="Arun A."/>
            <person name="Aury J.M."/>
            <person name="Barbosa-Neto J.F."/>
            <person name="Bothwell J.H."/>
            <person name="Bouget F.Y."/>
            <person name="Brillet L."/>
            <person name="Cabello-Hurtado F."/>
            <person name="Capella-Gutierrez S."/>
            <person name="Charrier B."/>
            <person name="Cladiere L."/>
            <person name="Cock J.M."/>
            <person name="Coelho S.M."/>
            <person name="Colleoni C."/>
            <person name="Czjzek M."/>
            <person name="Da Silva C."/>
            <person name="Delage L."/>
            <person name="Denoeud F."/>
            <person name="Deschamps P."/>
            <person name="Dittami S.M."/>
            <person name="Gabaldon T."/>
            <person name="Gachon C.M."/>
            <person name="Groisillier A."/>
            <person name="Herve C."/>
            <person name="Jabbari K."/>
            <person name="Katinka M."/>
            <person name="Kloareg B."/>
            <person name="Kowalczyk N."/>
            <person name="Labadie K."/>
            <person name="Leblanc C."/>
            <person name="Lopez P.J."/>
            <person name="McLachlan D.H."/>
            <person name="Meslet-Cladiere L."/>
            <person name="Moustafa A."/>
            <person name="Nehr Z."/>
            <person name="Nyvall Collen P."/>
            <person name="Panaud O."/>
            <person name="Partensky F."/>
            <person name="Poulain J."/>
            <person name="Rensing S.A."/>
            <person name="Rousvoal S."/>
            <person name="Samson G."/>
            <person name="Symeonidi A."/>
            <person name="Weissenbach J."/>
            <person name="Zambounis A."/>
            <person name="Wincker P."/>
            <person name="Boyen C."/>
        </authorList>
    </citation>
    <scope>NUCLEOTIDE SEQUENCE [LARGE SCALE GENOMIC DNA]</scope>
    <source>
        <strain evidence="8">cv. Stackhouse</strain>
    </source>
</reference>
<evidence type="ECO:0000256" key="1">
    <source>
        <dbReference type="ARBA" id="ARBA00005641"/>
    </source>
</evidence>
<keyword evidence="3 5" id="KW-0378">Hydrolase</keyword>
<dbReference type="GO" id="GO:0008422">
    <property type="term" value="F:beta-glucosidase activity"/>
    <property type="evidence" value="ECO:0007669"/>
    <property type="project" value="TreeGrafter"/>
</dbReference>
<feature type="domain" description="Glycoside hydrolase family 5" evidence="6">
    <location>
        <begin position="53"/>
        <end position="263"/>
    </location>
</feature>
<dbReference type="PANTHER" id="PTHR31297:SF17">
    <property type="entry name" value="ENDOGLUCANASE"/>
    <property type="match status" value="1"/>
</dbReference>
<keyword evidence="2" id="KW-0732">Signal</keyword>
<dbReference type="Pfam" id="PF00150">
    <property type="entry name" value="Cellulase"/>
    <property type="match status" value="1"/>
</dbReference>
<evidence type="ECO:0000256" key="2">
    <source>
        <dbReference type="ARBA" id="ARBA00022729"/>
    </source>
</evidence>
<dbReference type="PANTHER" id="PTHR31297">
    <property type="entry name" value="GLUCAN ENDO-1,6-BETA-GLUCOSIDASE B"/>
    <property type="match status" value="1"/>
</dbReference>
<dbReference type="GO" id="GO:0009251">
    <property type="term" value="P:glucan catabolic process"/>
    <property type="evidence" value="ECO:0007669"/>
    <property type="project" value="TreeGrafter"/>
</dbReference>
<dbReference type="RefSeq" id="XP_005710383.1">
    <property type="nucleotide sequence ID" value="XM_005710326.1"/>
</dbReference>
<name>R7QPR6_CHOCR</name>
<dbReference type="OrthoDB" id="6065048at2759"/>
<keyword evidence="4 5" id="KW-0326">Glycosidase</keyword>
<dbReference type="GO" id="GO:0009986">
    <property type="term" value="C:cell surface"/>
    <property type="evidence" value="ECO:0007669"/>
    <property type="project" value="TreeGrafter"/>
</dbReference>
<protein>
    <recommendedName>
        <fullName evidence="6">Glycoside hydrolase family 5 domain-containing protein</fullName>
    </recommendedName>
</protein>
<sequence>MLHISSAQRAIYSRDEYQTMLQVGMDVDWAKTNHGRKYAVKSRNSSVNVPLIFKERGLSHVRIRVAEYDLTAAHEKTGMNLLDEIEKLVDECLAADLIPIVAFQAEGFKTDPTSEAEAIRVVNWWQSVATRLEARDYRLSYNLIIETTEDVRFHNDRLNELYQNITDAIRATDEHRILIIAPNKISSPFELKDLVVPDDEYVMVEWHFYAAGPQRDNPRRQWTTGTNSEQELVLEKVRVAHEWSVVKGIPTWVGAWMASNYNKDGGGSSEGYPTGGDYTIAEQQVFAEFMSRTLQDYDIPHAVNSDTKFYDRQANAWFPEMEALLDIIVRDYDARR</sequence>
<dbReference type="InterPro" id="IPR050386">
    <property type="entry name" value="Glycosyl_hydrolase_5"/>
</dbReference>
<dbReference type="OMA" id="NGKYPWT"/>
<dbReference type="KEGG" id="ccp:CHC_T00006966001"/>
<dbReference type="GO" id="GO:0005576">
    <property type="term" value="C:extracellular region"/>
    <property type="evidence" value="ECO:0007669"/>
    <property type="project" value="TreeGrafter"/>
</dbReference>
<dbReference type="AlphaFoldDB" id="R7QPR6"/>
<evidence type="ECO:0000256" key="4">
    <source>
        <dbReference type="ARBA" id="ARBA00023295"/>
    </source>
</evidence>
<keyword evidence="8" id="KW-1185">Reference proteome</keyword>
<evidence type="ECO:0000259" key="6">
    <source>
        <dbReference type="Pfam" id="PF00150"/>
    </source>
</evidence>
<dbReference type="Gramene" id="CDF40089">
    <property type="protein sequence ID" value="CDF40089"/>
    <property type="gene ID" value="CHC_T00006966001"/>
</dbReference>
<proteinExistence type="inferred from homology"/>
<dbReference type="InterPro" id="IPR017853">
    <property type="entry name" value="GH"/>
</dbReference>
<accession>R7QPR6</accession>
<comment type="similarity">
    <text evidence="1 5">Belongs to the glycosyl hydrolase 5 (cellulase A) family.</text>
</comment>
<dbReference type="GeneID" id="17318102"/>
<evidence type="ECO:0000256" key="5">
    <source>
        <dbReference type="RuleBase" id="RU361153"/>
    </source>
</evidence>
<organism evidence="7 8">
    <name type="scientific">Chondrus crispus</name>
    <name type="common">Carrageen Irish moss</name>
    <name type="synonym">Polymorpha crispa</name>
    <dbReference type="NCBI Taxonomy" id="2769"/>
    <lineage>
        <taxon>Eukaryota</taxon>
        <taxon>Rhodophyta</taxon>
        <taxon>Florideophyceae</taxon>
        <taxon>Rhodymeniophycidae</taxon>
        <taxon>Gigartinales</taxon>
        <taxon>Gigartinaceae</taxon>
        <taxon>Chondrus</taxon>
    </lineage>
</organism>
<dbReference type="SUPFAM" id="SSF51445">
    <property type="entry name" value="(Trans)glycosidases"/>
    <property type="match status" value="1"/>
</dbReference>
<dbReference type="Gene3D" id="3.20.20.80">
    <property type="entry name" value="Glycosidases"/>
    <property type="match status" value="1"/>
</dbReference>
<dbReference type="Proteomes" id="UP000012073">
    <property type="component" value="Unassembled WGS sequence"/>
</dbReference>
<evidence type="ECO:0000313" key="7">
    <source>
        <dbReference type="EMBL" id="CDF40089.1"/>
    </source>
</evidence>
<dbReference type="EMBL" id="HG002126">
    <property type="protein sequence ID" value="CDF40089.1"/>
    <property type="molecule type" value="Genomic_DNA"/>
</dbReference>